<dbReference type="SUPFAM" id="SSF50965">
    <property type="entry name" value="Galactose oxidase, central domain"/>
    <property type="match status" value="1"/>
</dbReference>
<evidence type="ECO:0000259" key="1">
    <source>
        <dbReference type="PROSITE" id="PS50181"/>
    </source>
</evidence>
<name>A0A4S4DNU9_CAMSN</name>
<dbReference type="PANTHER" id="PTHR31672:SF13">
    <property type="entry name" value="F-BOX PROTEIN CPR30-LIKE"/>
    <property type="match status" value="1"/>
</dbReference>
<dbReference type="InterPro" id="IPR011043">
    <property type="entry name" value="Gal_Oxase/kelch_b-propeller"/>
</dbReference>
<dbReference type="InterPro" id="IPR013187">
    <property type="entry name" value="F-box-assoc_dom_typ3"/>
</dbReference>
<evidence type="ECO:0000313" key="2">
    <source>
        <dbReference type="EMBL" id="THG04708.1"/>
    </source>
</evidence>
<dbReference type="InterPro" id="IPR017451">
    <property type="entry name" value="F-box-assoc_interact_dom"/>
</dbReference>
<dbReference type="InterPro" id="IPR036047">
    <property type="entry name" value="F-box-like_dom_sf"/>
</dbReference>
<proteinExistence type="predicted"/>
<dbReference type="EMBL" id="SDRB02010721">
    <property type="protein sequence ID" value="THG04708.1"/>
    <property type="molecule type" value="Genomic_DNA"/>
</dbReference>
<dbReference type="InterPro" id="IPR050796">
    <property type="entry name" value="SCF_F-box_component"/>
</dbReference>
<dbReference type="Pfam" id="PF08268">
    <property type="entry name" value="FBA_3"/>
    <property type="match status" value="1"/>
</dbReference>
<reference evidence="2 3" key="1">
    <citation type="journal article" date="2018" name="Proc. Natl. Acad. Sci. U.S.A.">
        <title>Draft genome sequence of Camellia sinensis var. sinensis provides insights into the evolution of the tea genome and tea quality.</title>
        <authorList>
            <person name="Wei C."/>
            <person name="Yang H."/>
            <person name="Wang S."/>
            <person name="Zhao J."/>
            <person name="Liu C."/>
            <person name="Gao L."/>
            <person name="Xia E."/>
            <person name="Lu Y."/>
            <person name="Tai Y."/>
            <person name="She G."/>
            <person name="Sun J."/>
            <person name="Cao H."/>
            <person name="Tong W."/>
            <person name="Gao Q."/>
            <person name="Li Y."/>
            <person name="Deng W."/>
            <person name="Jiang X."/>
            <person name="Wang W."/>
            <person name="Chen Q."/>
            <person name="Zhang S."/>
            <person name="Li H."/>
            <person name="Wu J."/>
            <person name="Wang P."/>
            <person name="Li P."/>
            <person name="Shi C."/>
            <person name="Zheng F."/>
            <person name="Jian J."/>
            <person name="Huang B."/>
            <person name="Shan D."/>
            <person name="Shi M."/>
            <person name="Fang C."/>
            <person name="Yue Y."/>
            <person name="Li F."/>
            <person name="Li D."/>
            <person name="Wei S."/>
            <person name="Han B."/>
            <person name="Jiang C."/>
            <person name="Yin Y."/>
            <person name="Xia T."/>
            <person name="Zhang Z."/>
            <person name="Bennetzen J.L."/>
            <person name="Zhao S."/>
            <person name="Wan X."/>
        </authorList>
    </citation>
    <scope>NUCLEOTIDE SEQUENCE [LARGE SCALE GENOMIC DNA]</scope>
    <source>
        <strain evidence="3">cv. Shuchazao</strain>
        <tissue evidence="2">Leaf</tissue>
    </source>
</reference>
<dbReference type="InterPro" id="IPR001810">
    <property type="entry name" value="F-box_dom"/>
</dbReference>
<sequence>MSNNDSNLTMATFNLPFDVTIDIFSRLPVKSLFRFTSVCKSWYALIKTPNFISKHLTHFTLNPNFPFTSLLVSTKSKGYGMSLFFNDEFDRPIDLDFPFLTQESDPDIVGICNGLVCISVSQFGKPLFLCNPATKQFRRIPGYRWWDERGAKLKRVTFGFGFHPSAKDYKLVRIAYYSCFDARVVVRAEFFSVRTGNWREIDAGKARFFGEEVGAVMPYEICGSVNGVFYWAALVLPLNTVIIVSFDMDDEVFAKIATPPCFSEIWDQCNWKLTELNNKLALIIYPDDYYTCFDVWVLDENRSSWTKQFKVGPFPGIGSRVGGEKNVEIMLVGCAKDGKLIVEDRSESDVLKLFSYDPKSQVTKNLPAAHVVYPYEVYLYKESLLPVGNIEAIAQTHV</sequence>
<organism evidence="2 3">
    <name type="scientific">Camellia sinensis var. sinensis</name>
    <name type="common">China tea</name>
    <dbReference type="NCBI Taxonomy" id="542762"/>
    <lineage>
        <taxon>Eukaryota</taxon>
        <taxon>Viridiplantae</taxon>
        <taxon>Streptophyta</taxon>
        <taxon>Embryophyta</taxon>
        <taxon>Tracheophyta</taxon>
        <taxon>Spermatophyta</taxon>
        <taxon>Magnoliopsida</taxon>
        <taxon>eudicotyledons</taxon>
        <taxon>Gunneridae</taxon>
        <taxon>Pentapetalae</taxon>
        <taxon>asterids</taxon>
        <taxon>Ericales</taxon>
        <taxon>Theaceae</taxon>
        <taxon>Camellia</taxon>
    </lineage>
</organism>
<dbReference type="AlphaFoldDB" id="A0A4S4DNU9"/>
<accession>A0A4S4DNU9</accession>
<dbReference type="NCBIfam" id="TIGR01640">
    <property type="entry name" value="F_box_assoc_1"/>
    <property type="match status" value="1"/>
</dbReference>
<evidence type="ECO:0000313" key="3">
    <source>
        <dbReference type="Proteomes" id="UP000306102"/>
    </source>
</evidence>
<comment type="caution">
    <text evidence="2">The sequence shown here is derived from an EMBL/GenBank/DDBJ whole genome shotgun (WGS) entry which is preliminary data.</text>
</comment>
<dbReference type="CDD" id="cd22157">
    <property type="entry name" value="F-box_AtFBW1-like"/>
    <property type="match status" value="1"/>
</dbReference>
<dbReference type="PROSITE" id="PS50181">
    <property type="entry name" value="FBOX"/>
    <property type="match status" value="1"/>
</dbReference>
<dbReference type="PANTHER" id="PTHR31672">
    <property type="entry name" value="BNACNNG10540D PROTEIN"/>
    <property type="match status" value="1"/>
</dbReference>
<dbReference type="Pfam" id="PF00646">
    <property type="entry name" value="F-box"/>
    <property type="match status" value="1"/>
</dbReference>
<dbReference type="Gene3D" id="1.20.1280.50">
    <property type="match status" value="1"/>
</dbReference>
<keyword evidence="3" id="KW-1185">Reference proteome</keyword>
<dbReference type="SUPFAM" id="SSF81383">
    <property type="entry name" value="F-box domain"/>
    <property type="match status" value="1"/>
</dbReference>
<dbReference type="SMART" id="SM00256">
    <property type="entry name" value="FBOX"/>
    <property type="match status" value="1"/>
</dbReference>
<protein>
    <recommendedName>
        <fullName evidence="1">F-box domain-containing protein</fullName>
    </recommendedName>
</protein>
<feature type="domain" description="F-box" evidence="1">
    <location>
        <begin position="9"/>
        <end position="56"/>
    </location>
</feature>
<dbReference type="Proteomes" id="UP000306102">
    <property type="component" value="Unassembled WGS sequence"/>
</dbReference>
<gene>
    <name evidence="2" type="ORF">TEA_017774</name>
</gene>